<keyword evidence="3 6" id="KW-0479">Metal-binding</keyword>
<keyword evidence="4" id="KW-0249">Electron transport</keyword>
<keyword evidence="5 6" id="KW-0408">Iron</keyword>
<dbReference type="Gene3D" id="1.10.760.10">
    <property type="entry name" value="Cytochrome c-like domain"/>
    <property type="match status" value="1"/>
</dbReference>
<evidence type="ECO:0000256" key="4">
    <source>
        <dbReference type="ARBA" id="ARBA00022982"/>
    </source>
</evidence>
<keyword evidence="7" id="KW-1133">Transmembrane helix</keyword>
<dbReference type="GO" id="GO:0009055">
    <property type="term" value="F:electron transfer activity"/>
    <property type="evidence" value="ECO:0007669"/>
    <property type="project" value="InterPro"/>
</dbReference>
<dbReference type="SUPFAM" id="SSF46626">
    <property type="entry name" value="Cytochrome c"/>
    <property type="match status" value="1"/>
</dbReference>
<keyword evidence="7" id="KW-0472">Membrane</keyword>
<dbReference type="PANTHER" id="PTHR37823">
    <property type="entry name" value="CYTOCHROME C-553-LIKE"/>
    <property type="match status" value="1"/>
</dbReference>
<proteinExistence type="predicted"/>
<dbReference type="InterPro" id="IPR009056">
    <property type="entry name" value="Cyt_c-like_dom"/>
</dbReference>
<sequence length="127" mass="13935">MNNQFTEPDLDVRIQRVALQALAILLAVLLTILGIAHSQMSDDPYIKRVLSLEGDPIQGHAIFLMNCAGCHGNQADGHVGPSLRRISERKSQSSLIEQVTSGKTPPMPQFQPSPETMADLLNYLETL</sequence>
<keyword evidence="2 6" id="KW-0349">Heme</keyword>
<gene>
    <name evidence="9" type="ORF">IQ235_00640</name>
</gene>
<feature type="transmembrane region" description="Helical" evidence="7">
    <location>
        <begin position="17"/>
        <end position="38"/>
    </location>
</feature>
<evidence type="ECO:0000313" key="9">
    <source>
        <dbReference type="EMBL" id="MBE9039301.1"/>
    </source>
</evidence>
<evidence type="ECO:0000259" key="8">
    <source>
        <dbReference type="PROSITE" id="PS51007"/>
    </source>
</evidence>
<dbReference type="Proteomes" id="UP000621799">
    <property type="component" value="Unassembled WGS sequence"/>
</dbReference>
<keyword evidence="10" id="KW-1185">Reference proteome</keyword>
<dbReference type="InterPro" id="IPR036909">
    <property type="entry name" value="Cyt_c-like_dom_sf"/>
</dbReference>
<protein>
    <submittedName>
        <fullName evidence="9">Cytochrome c</fullName>
    </submittedName>
</protein>
<evidence type="ECO:0000256" key="7">
    <source>
        <dbReference type="SAM" id="Phobius"/>
    </source>
</evidence>
<dbReference type="PROSITE" id="PS51007">
    <property type="entry name" value="CYTC"/>
    <property type="match status" value="1"/>
</dbReference>
<keyword evidence="7" id="KW-0812">Transmembrane</keyword>
<keyword evidence="1" id="KW-0813">Transport</keyword>
<reference evidence="9" key="1">
    <citation type="submission" date="2020-10" db="EMBL/GenBank/DDBJ databases">
        <authorList>
            <person name="Castelo-Branco R."/>
            <person name="Eusebio N."/>
            <person name="Adriana R."/>
            <person name="Vieira A."/>
            <person name="Brugerolle De Fraissinette N."/>
            <person name="Rezende De Castro R."/>
            <person name="Schneider M.P."/>
            <person name="Vasconcelos V."/>
            <person name="Leao P.N."/>
        </authorList>
    </citation>
    <scope>NUCLEOTIDE SEQUENCE</scope>
    <source>
        <strain evidence="9">LEGE 11467</strain>
    </source>
</reference>
<evidence type="ECO:0000256" key="1">
    <source>
        <dbReference type="ARBA" id="ARBA00022448"/>
    </source>
</evidence>
<dbReference type="Pfam" id="PF13442">
    <property type="entry name" value="Cytochrome_CBB3"/>
    <property type="match status" value="1"/>
</dbReference>
<dbReference type="AlphaFoldDB" id="A0A928VW35"/>
<feature type="domain" description="Cytochrome c" evidence="8">
    <location>
        <begin position="54"/>
        <end position="127"/>
    </location>
</feature>
<dbReference type="GO" id="GO:0046872">
    <property type="term" value="F:metal ion binding"/>
    <property type="evidence" value="ECO:0007669"/>
    <property type="project" value="UniProtKB-KW"/>
</dbReference>
<dbReference type="InterPro" id="IPR051811">
    <property type="entry name" value="Cytochrome_c550/c551-like"/>
</dbReference>
<evidence type="ECO:0000256" key="3">
    <source>
        <dbReference type="ARBA" id="ARBA00022723"/>
    </source>
</evidence>
<dbReference type="RefSeq" id="WP_264319564.1">
    <property type="nucleotide sequence ID" value="NZ_JADEXN010000005.1"/>
</dbReference>
<organism evidence="9 10">
    <name type="scientific">Zarconia navalis LEGE 11467</name>
    <dbReference type="NCBI Taxonomy" id="1828826"/>
    <lineage>
        <taxon>Bacteria</taxon>
        <taxon>Bacillati</taxon>
        <taxon>Cyanobacteriota</taxon>
        <taxon>Cyanophyceae</taxon>
        <taxon>Oscillatoriophycideae</taxon>
        <taxon>Oscillatoriales</taxon>
        <taxon>Oscillatoriales incertae sedis</taxon>
        <taxon>Zarconia</taxon>
        <taxon>Zarconia navalis</taxon>
    </lineage>
</organism>
<evidence type="ECO:0000313" key="10">
    <source>
        <dbReference type="Proteomes" id="UP000621799"/>
    </source>
</evidence>
<name>A0A928VW35_9CYAN</name>
<comment type="caution">
    <text evidence="9">The sequence shown here is derived from an EMBL/GenBank/DDBJ whole genome shotgun (WGS) entry which is preliminary data.</text>
</comment>
<dbReference type="GO" id="GO:0020037">
    <property type="term" value="F:heme binding"/>
    <property type="evidence" value="ECO:0007669"/>
    <property type="project" value="InterPro"/>
</dbReference>
<evidence type="ECO:0000256" key="2">
    <source>
        <dbReference type="ARBA" id="ARBA00022617"/>
    </source>
</evidence>
<accession>A0A928VW35</accession>
<evidence type="ECO:0000256" key="5">
    <source>
        <dbReference type="ARBA" id="ARBA00023004"/>
    </source>
</evidence>
<dbReference type="EMBL" id="JADEXN010000005">
    <property type="protein sequence ID" value="MBE9039301.1"/>
    <property type="molecule type" value="Genomic_DNA"/>
</dbReference>
<evidence type="ECO:0000256" key="6">
    <source>
        <dbReference type="PROSITE-ProRule" id="PRU00433"/>
    </source>
</evidence>
<dbReference type="PANTHER" id="PTHR37823:SF1">
    <property type="entry name" value="CYTOCHROME C-553-LIKE"/>
    <property type="match status" value="1"/>
</dbReference>